<feature type="transmembrane region" description="Helical" evidence="8">
    <location>
        <begin position="508"/>
        <end position="527"/>
    </location>
</feature>
<feature type="transmembrane region" description="Helical" evidence="8">
    <location>
        <begin position="325"/>
        <end position="345"/>
    </location>
</feature>
<evidence type="ECO:0000313" key="10">
    <source>
        <dbReference type="Proteomes" id="UP000036873"/>
    </source>
</evidence>
<feature type="transmembrane region" description="Helical" evidence="8">
    <location>
        <begin position="533"/>
        <end position="552"/>
    </location>
</feature>
<dbReference type="Pfam" id="PF02028">
    <property type="entry name" value="BCCT"/>
    <property type="match status" value="1"/>
</dbReference>
<evidence type="ECO:0000256" key="6">
    <source>
        <dbReference type="ARBA" id="ARBA00022989"/>
    </source>
</evidence>
<feature type="transmembrane region" description="Helical" evidence="8">
    <location>
        <begin position="208"/>
        <end position="226"/>
    </location>
</feature>
<feature type="transmembrane region" description="Helical" evidence="8">
    <location>
        <begin position="111"/>
        <end position="130"/>
    </location>
</feature>
<dbReference type="InterPro" id="IPR018093">
    <property type="entry name" value="BCCT_CS"/>
</dbReference>
<evidence type="ECO:0000256" key="1">
    <source>
        <dbReference type="ARBA" id="ARBA00004651"/>
    </source>
</evidence>
<feature type="transmembrane region" description="Helical" evidence="8">
    <location>
        <begin position="73"/>
        <end position="91"/>
    </location>
</feature>
<comment type="caution">
    <text evidence="9">The sequence shown here is derived from an EMBL/GenBank/DDBJ whole genome shotgun (WGS) entry which is preliminary data.</text>
</comment>
<evidence type="ECO:0000313" key="9">
    <source>
        <dbReference type="EMBL" id="KNZ42063.1"/>
    </source>
</evidence>
<name>A0A0L6U0M7_9FIRM</name>
<dbReference type="PROSITE" id="PS01303">
    <property type="entry name" value="BCCT"/>
    <property type="match status" value="1"/>
</dbReference>
<dbReference type="Proteomes" id="UP000036873">
    <property type="component" value="Unassembled WGS sequence"/>
</dbReference>
<evidence type="ECO:0000256" key="3">
    <source>
        <dbReference type="ARBA" id="ARBA00022448"/>
    </source>
</evidence>
<dbReference type="PATRIC" id="fig|52689.4.peg.907"/>
<dbReference type="EMBL" id="LGYO01000020">
    <property type="protein sequence ID" value="KNZ42063.1"/>
    <property type="molecule type" value="Genomic_DNA"/>
</dbReference>
<evidence type="ECO:0000256" key="7">
    <source>
        <dbReference type="ARBA" id="ARBA00023136"/>
    </source>
</evidence>
<organism evidence="9 10">
    <name type="scientific">Acetobacterium bakii</name>
    <dbReference type="NCBI Taxonomy" id="52689"/>
    <lineage>
        <taxon>Bacteria</taxon>
        <taxon>Bacillati</taxon>
        <taxon>Bacillota</taxon>
        <taxon>Clostridia</taxon>
        <taxon>Eubacteriales</taxon>
        <taxon>Eubacteriaceae</taxon>
        <taxon>Acetobacterium</taxon>
    </lineage>
</organism>
<protein>
    <submittedName>
        <fullName evidence="9">Glycine/betaine ABC transporter</fullName>
    </submittedName>
</protein>
<evidence type="ECO:0000256" key="2">
    <source>
        <dbReference type="ARBA" id="ARBA00005658"/>
    </source>
</evidence>
<keyword evidence="4" id="KW-1003">Cell membrane</keyword>
<dbReference type="RefSeq" id="WP_050739965.1">
    <property type="nucleotide sequence ID" value="NZ_LGYO01000020.1"/>
</dbReference>
<keyword evidence="7 8" id="KW-0472">Membrane</keyword>
<feature type="transmembrane region" description="Helical" evidence="8">
    <location>
        <begin position="247"/>
        <end position="272"/>
    </location>
</feature>
<dbReference type="GO" id="GO:0005886">
    <property type="term" value="C:plasma membrane"/>
    <property type="evidence" value="ECO:0007669"/>
    <property type="project" value="UniProtKB-SubCell"/>
</dbReference>
<feature type="transmembrane region" description="Helical" evidence="8">
    <location>
        <begin position="151"/>
        <end position="171"/>
    </location>
</feature>
<dbReference type="NCBIfam" id="TIGR00842">
    <property type="entry name" value="bcct"/>
    <property type="match status" value="1"/>
</dbReference>
<evidence type="ECO:0000256" key="8">
    <source>
        <dbReference type="SAM" id="Phobius"/>
    </source>
</evidence>
<dbReference type="InterPro" id="IPR000060">
    <property type="entry name" value="BCCT_transptr"/>
</dbReference>
<keyword evidence="3" id="KW-0813">Transport</keyword>
<feature type="transmembrane region" description="Helical" evidence="8">
    <location>
        <begin position="284"/>
        <end position="313"/>
    </location>
</feature>
<dbReference type="OrthoDB" id="9775735at2"/>
<keyword evidence="6 8" id="KW-1133">Transmembrane helix</keyword>
<sequence>MNDEKKIELTKRKVLANKLKKAEKAARVKAIKNRKPFKGLQIRPTVSLFDDADHQEPGEKNWKGRGFDIHPQVTIVSTILLVLFIAATLIFPGRAEETFSAIMSGITKNAGWFLIAVANVFVVAALYFAFGRYGKIKIGGPEAQPEFTKSAWYAMLLSAGTGIGLIFWSVAEPISHLYSPMPMFGGLTPGSPEAAQAAMAVSFFHWGIHPWAIYAIVGLALAFFAYNRGLPLTIRSVFYPIIGNKIYGFWGNLIDILAVLATLTGLATSLGLGVTQINAGLNHLFGISISVPVQVGLIIGITALATISVVIGLDGGVKRLSEINMVLAGVFLVFILVAGPTVYIMSGFTQNIGYYVSNFIEMSTWTETFRDSNWQGAWTIFYWAWWISWSPFVGMFIARISKGRTVREFILGVMFIPSLLSFMWMSVFGGTAIFQETNGLANIAVDGKIDASMALFNMLDALPLNSILSVVGIILITVFFVTSSDSGSLVVDHLTSGGKLDSPVPQRIFWAVMEGVVAATLLIGGGLTSLQTASVITGLPFAFILVLMIYSLNAGLKQEYEVEESVRKKVREVREDHIINEVITAVVHDHALVEKENDKTPGIKES</sequence>
<comment type="subcellular location">
    <subcellularLocation>
        <location evidence="1">Cell membrane</location>
        <topology evidence="1">Multi-pass membrane protein</topology>
    </subcellularLocation>
</comment>
<feature type="transmembrane region" description="Helical" evidence="8">
    <location>
        <begin position="410"/>
        <end position="434"/>
    </location>
</feature>
<dbReference type="AlphaFoldDB" id="A0A0L6U0M7"/>
<evidence type="ECO:0000256" key="4">
    <source>
        <dbReference type="ARBA" id="ARBA00022475"/>
    </source>
</evidence>
<dbReference type="PANTHER" id="PTHR30047">
    <property type="entry name" value="HIGH-AFFINITY CHOLINE TRANSPORT PROTEIN-RELATED"/>
    <property type="match status" value="1"/>
</dbReference>
<feature type="transmembrane region" description="Helical" evidence="8">
    <location>
        <begin position="380"/>
        <end position="398"/>
    </location>
</feature>
<proteinExistence type="inferred from homology"/>
<keyword evidence="5 8" id="KW-0812">Transmembrane</keyword>
<dbReference type="PANTHER" id="PTHR30047:SF7">
    <property type="entry name" value="HIGH-AFFINITY CHOLINE TRANSPORT PROTEIN"/>
    <property type="match status" value="1"/>
</dbReference>
<comment type="similarity">
    <text evidence="2">Belongs to the BCCT transporter (TC 2.A.15) family.</text>
</comment>
<dbReference type="GO" id="GO:0022857">
    <property type="term" value="F:transmembrane transporter activity"/>
    <property type="evidence" value="ECO:0007669"/>
    <property type="project" value="InterPro"/>
</dbReference>
<keyword evidence="10" id="KW-1185">Reference proteome</keyword>
<gene>
    <name evidence="9" type="ORF">AKG39_08510</name>
</gene>
<evidence type="ECO:0000256" key="5">
    <source>
        <dbReference type="ARBA" id="ARBA00022692"/>
    </source>
</evidence>
<feature type="transmembrane region" description="Helical" evidence="8">
    <location>
        <begin position="462"/>
        <end position="481"/>
    </location>
</feature>
<reference evidence="10" key="1">
    <citation type="submission" date="2015-07" db="EMBL/GenBank/DDBJ databases">
        <title>Draft genome sequence of Acetobacterium bakii DSM 8293, a potential psychrophilic chemical producer through syngas fermentation.</title>
        <authorList>
            <person name="Song Y."/>
            <person name="Hwang S."/>
            <person name="Cho B.-K."/>
        </authorList>
    </citation>
    <scope>NUCLEOTIDE SEQUENCE [LARGE SCALE GENOMIC DNA]</scope>
    <source>
        <strain evidence="10">DSM 8239</strain>
    </source>
</reference>
<accession>A0A0L6U0M7</accession>